<dbReference type="Proteomes" id="UP000191820">
    <property type="component" value="Chromosome"/>
</dbReference>
<feature type="chain" id="PRO_5047126931" description="Methylamine utilization protein" evidence="1">
    <location>
        <begin position="31"/>
        <end position="216"/>
    </location>
</feature>
<proteinExistence type="predicted"/>
<name>A0ABN4YDT0_9GAMM</name>
<evidence type="ECO:0000313" key="3">
    <source>
        <dbReference type="Proteomes" id="UP000191820"/>
    </source>
</evidence>
<accession>A0ABN4YDT0</accession>
<organism evidence="2 3">
    <name type="scientific">Shewanella japonica</name>
    <dbReference type="NCBI Taxonomy" id="93973"/>
    <lineage>
        <taxon>Bacteria</taxon>
        <taxon>Pseudomonadati</taxon>
        <taxon>Pseudomonadota</taxon>
        <taxon>Gammaproteobacteria</taxon>
        <taxon>Alteromonadales</taxon>
        <taxon>Shewanellaceae</taxon>
        <taxon>Shewanella</taxon>
    </lineage>
</organism>
<dbReference type="InterPro" id="IPR008972">
    <property type="entry name" value="Cupredoxin"/>
</dbReference>
<gene>
    <name evidence="2" type="ORF">SJ2017_2338</name>
</gene>
<dbReference type="Gene3D" id="2.60.40.420">
    <property type="entry name" value="Cupredoxins - blue copper proteins"/>
    <property type="match status" value="1"/>
</dbReference>
<protein>
    <recommendedName>
        <fullName evidence="4">Methylamine utilization protein</fullName>
    </recommendedName>
</protein>
<feature type="signal peptide" evidence="1">
    <location>
        <begin position="1"/>
        <end position="30"/>
    </location>
</feature>
<evidence type="ECO:0000256" key="1">
    <source>
        <dbReference type="SAM" id="SignalP"/>
    </source>
</evidence>
<reference evidence="2 3" key="1">
    <citation type="submission" date="2017-03" db="EMBL/GenBank/DDBJ databases">
        <title>Genome sequencing of Shewanella japonica KCTC 22435.</title>
        <authorList>
            <person name="Kim K.M."/>
        </authorList>
    </citation>
    <scope>NUCLEOTIDE SEQUENCE [LARGE SCALE GENOMIC DNA]</scope>
    <source>
        <strain evidence="2 3">KCTC 22435</strain>
    </source>
</reference>
<keyword evidence="3" id="KW-1185">Reference proteome</keyword>
<dbReference type="SUPFAM" id="SSF49503">
    <property type="entry name" value="Cupredoxins"/>
    <property type="match status" value="1"/>
</dbReference>
<evidence type="ECO:0008006" key="4">
    <source>
        <dbReference type="Google" id="ProtNLM"/>
    </source>
</evidence>
<sequence>MEMNPAKTAKTKCLLTILLANMLALPAAFATEITGTISFIKKPPMVGIVYVPSSQSDQYAPIIDQVDKQFTSKMAVVNAGNLVTFKNSDDVEHNVFANDTSQSAKFDVGLMSPGGEKKIKVDWDKNSIVRVGCKIHPKMRTYLAAIDTPFHQILEFQKGTQEYTFSIKNVPADSNKVVFSIPKYDLLTVELTSGSIWTAEITKKGKVRGLLTINQK</sequence>
<evidence type="ECO:0000313" key="2">
    <source>
        <dbReference type="EMBL" id="ARD22628.1"/>
    </source>
</evidence>
<keyword evidence="1" id="KW-0732">Signal</keyword>
<dbReference type="EMBL" id="CP020472">
    <property type="protein sequence ID" value="ARD22628.1"/>
    <property type="molecule type" value="Genomic_DNA"/>
</dbReference>